<accession>A0A9P6XSX4</accession>
<evidence type="ECO:0000313" key="3">
    <source>
        <dbReference type="Proteomes" id="UP000717996"/>
    </source>
</evidence>
<dbReference type="EMBL" id="JAANIT010005121">
    <property type="protein sequence ID" value="KAG1531877.1"/>
    <property type="molecule type" value="Genomic_DNA"/>
</dbReference>
<protein>
    <submittedName>
        <fullName evidence="2">Uncharacterized protein</fullName>
    </submittedName>
</protein>
<feature type="region of interest" description="Disordered" evidence="1">
    <location>
        <begin position="234"/>
        <end position="262"/>
    </location>
</feature>
<evidence type="ECO:0000256" key="1">
    <source>
        <dbReference type="SAM" id="MobiDB-lite"/>
    </source>
</evidence>
<gene>
    <name evidence="2" type="ORF">G6F51_013345</name>
</gene>
<dbReference type="AlphaFoldDB" id="A0A9P6XSX4"/>
<comment type="caution">
    <text evidence="2">The sequence shown here is derived from an EMBL/GenBank/DDBJ whole genome shotgun (WGS) entry which is preliminary data.</text>
</comment>
<reference evidence="2" key="1">
    <citation type="journal article" date="2020" name="Microb. Genom.">
        <title>Genetic diversity of clinical and environmental Mucorales isolates obtained from an investigation of mucormycosis cases among solid organ transplant recipients.</title>
        <authorList>
            <person name="Nguyen M.H."/>
            <person name="Kaul D."/>
            <person name="Muto C."/>
            <person name="Cheng S.J."/>
            <person name="Richter R.A."/>
            <person name="Bruno V.M."/>
            <person name="Liu G."/>
            <person name="Beyhan S."/>
            <person name="Sundermann A.J."/>
            <person name="Mounaud S."/>
            <person name="Pasculle A.W."/>
            <person name="Nierman W.C."/>
            <person name="Driscoll E."/>
            <person name="Cumbie R."/>
            <person name="Clancy C.J."/>
            <person name="Dupont C.L."/>
        </authorList>
    </citation>
    <scope>NUCLEOTIDE SEQUENCE</scope>
    <source>
        <strain evidence="2">GL16</strain>
    </source>
</reference>
<organism evidence="2 3">
    <name type="scientific">Rhizopus oryzae</name>
    <name type="common">Mucormycosis agent</name>
    <name type="synonym">Rhizopus arrhizus var. delemar</name>
    <dbReference type="NCBI Taxonomy" id="64495"/>
    <lineage>
        <taxon>Eukaryota</taxon>
        <taxon>Fungi</taxon>
        <taxon>Fungi incertae sedis</taxon>
        <taxon>Mucoromycota</taxon>
        <taxon>Mucoromycotina</taxon>
        <taxon>Mucoromycetes</taxon>
        <taxon>Mucorales</taxon>
        <taxon>Mucorineae</taxon>
        <taxon>Rhizopodaceae</taxon>
        <taxon>Rhizopus</taxon>
    </lineage>
</organism>
<dbReference type="Proteomes" id="UP000717996">
    <property type="component" value="Unassembled WGS sequence"/>
</dbReference>
<sequence length="262" mass="30710">MSDIQNGENNQYQQEQVPLYSREEVAIILREFEKQRDEQREINYKGKDLPERIREILDETPTFDLKDDIKRFKKHVPKYNHDEWTRTPQINKEFTNELKKWKVDTFQVVTSIIKHAEEARIQARTSTEIFELLESIEEKCRFEDEGAHQTFLDAMAQASKSAVFGFAHAKELDHEAKDYSAKALRLPASLRHVEQEDGRKPNLFDSEFVKELHEARFSQRVIAGVTNYYGRGRGFSHGSNGRGSRPFNRYQSGNFQPRGRGR</sequence>
<evidence type="ECO:0000313" key="2">
    <source>
        <dbReference type="EMBL" id="KAG1531877.1"/>
    </source>
</evidence>
<proteinExistence type="predicted"/>
<name>A0A9P6XSX4_RHIOR</name>